<comment type="caution">
    <text evidence="7">The sequence shown here is derived from an EMBL/GenBank/DDBJ whole genome shotgun (WGS) entry which is preliminary data.</text>
</comment>
<name>A3JXZ9_SAGS3</name>
<dbReference type="eggNOG" id="COG1280">
    <property type="taxonomic scope" value="Bacteria"/>
</dbReference>
<dbReference type="PANTHER" id="PTHR30086:SF20">
    <property type="entry name" value="ARGININE EXPORTER PROTEIN ARGO-RELATED"/>
    <property type="match status" value="1"/>
</dbReference>
<feature type="transmembrane region" description="Helical" evidence="6">
    <location>
        <begin position="67"/>
        <end position="87"/>
    </location>
</feature>
<feature type="transmembrane region" description="Helical" evidence="6">
    <location>
        <begin position="99"/>
        <end position="116"/>
    </location>
</feature>
<dbReference type="InterPro" id="IPR001123">
    <property type="entry name" value="LeuE-type"/>
</dbReference>
<evidence type="ECO:0000256" key="1">
    <source>
        <dbReference type="ARBA" id="ARBA00004651"/>
    </source>
</evidence>
<feature type="transmembrane region" description="Helical" evidence="6">
    <location>
        <begin position="29"/>
        <end position="47"/>
    </location>
</feature>
<evidence type="ECO:0000313" key="8">
    <source>
        <dbReference type="Proteomes" id="UP000005713"/>
    </source>
</evidence>
<reference evidence="7 8" key="1">
    <citation type="submission" date="2006-06" db="EMBL/GenBank/DDBJ databases">
        <authorList>
            <person name="Moran M.A."/>
            <person name="Ferriera S."/>
            <person name="Johnson J."/>
            <person name="Kravitz S."/>
            <person name="Beeson K."/>
            <person name="Sutton G."/>
            <person name="Rogers Y.-H."/>
            <person name="Friedman R."/>
            <person name="Frazier M."/>
            <person name="Venter J.C."/>
        </authorList>
    </citation>
    <scope>NUCLEOTIDE SEQUENCE [LARGE SCALE GENOMIC DNA]</scope>
    <source>
        <strain evidence="7 8">E-37</strain>
    </source>
</reference>
<evidence type="ECO:0000256" key="4">
    <source>
        <dbReference type="ARBA" id="ARBA00022989"/>
    </source>
</evidence>
<gene>
    <name evidence="7" type="ORF">SSE37_20307</name>
</gene>
<feature type="transmembrane region" description="Helical" evidence="6">
    <location>
        <begin position="169"/>
        <end position="194"/>
    </location>
</feature>
<keyword evidence="8" id="KW-1185">Reference proteome</keyword>
<dbReference type="AlphaFoldDB" id="A3JXZ9"/>
<dbReference type="EMBL" id="AAYA01000001">
    <property type="protein sequence ID" value="EBA10385.1"/>
    <property type="molecule type" value="Genomic_DNA"/>
</dbReference>
<sequence>MENAGNGNFMARRMRQSCVKAEIRTRIPMTFDIFPALAGFAAASLFTPGPNNLMLVASGANFGIRRTLPHLSGVVLGFPLMIVPVGLGAMRLFDLWPPAYAVLKTLAVVYLLYLAWKIATAGEVREAAAETRPMTFAQAAAFQWVNPKGWSMALGAITLYAPGRDVAGVLFVASVFLALGTVSGIVWTSFGTGIRRWLANPVRLRWFNRTMAALLVAAMVPVLFGG</sequence>
<protein>
    <submittedName>
        <fullName evidence="7">Transporter, LysE family protein</fullName>
    </submittedName>
</protein>
<dbReference type="GO" id="GO:0005886">
    <property type="term" value="C:plasma membrane"/>
    <property type="evidence" value="ECO:0007669"/>
    <property type="project" value="UniProtKB-SubCell"/>
</dbReference>
<dbReference type="PANTHER" id="PTHR30086">
    <property type="entry name" value="ARGININE EXPORTER PROTEIN ARGO"/>
    <property type="match status" value="1"/>
</dbReference>
<evidence type="ECO:0000256" key="2">
    <source>
        <dbReference type="ARBA" id="ARBA00022475"/>
    </source>
</evidence>
<accession>A3JXZ9</accession>
<keyword evidence="4 6" id="KW-1133">Transmembrane helix</keyword>
<feature type="transmembrane region" description="Helical" evidence="6">
    <location>
        <begin position="206"/>
        <end position="224"/>
    </location>
</feature>
<evidence type="ECO:0000256" key="3">
    <source>
        <dbReference type="ARBA" id="ARBA00022692"/>
    </source>
</evidence>
<keyword evidence="3 6" id="KW-0812">Transmembrane</keyword>
<evidence type="ECO:0000256" key="5">
    <source>
        <dbReference type="ARBA" id="ARBA00023136"/>
    </source>
</evidence>
<keyword evidence="2" id="KW-1003">Cell membrane</keyword>
<proteinExistence type="predicted"/>
<dbReference type="GO" id="GO:0015171">
    <property type="term" value="F:amino acid transmembrane transporter activity"/>
    <property type="evidence" value="ECO:0007669"/>
    <property type="project" value="TreeGrafter"/>
</dbReference>
<dbReference type="Proteomes" id="UP000005713">
    <property type="component" value="Unassembled WGS sequence"/>
</dbReference>
<organism evidence="7 8">
    <name type="scientific">Sagittula stellata (strain ATCC 700073 / DSM 11524 / E-37)</name>
    <dbReference type="NCBI Taxonomy" id="388399"/>
    <lineage>
        <taxon>Bacteria</taxon>
        <taxon>Pseudomonadati</taxon>
        <taxon>Pseudomonadota</taxon>
        <taxon>Alphaproteobacteria</taxon>
        <taxon>Rhodobacterales</taxon>
        <taxon>Roseobacteraceae</taxon>
        <taxon>Sagittula</taxon>
    </lineage>
</organism>
<comment type="subcellular location">
    <subcellularLocation>
        <location evidence="1">Cell membrane</location>
        <topology evidence="1">Multi-pass membrane protein</topology>
    </subcellularLocation>
</comment>
<dbReference type="Pfam" id="PF01810">
    <property type="entry name" value="LysE"/>
    <property type="match status" value="1"/>
</dbReference>
<evidence type="ECO:0000313" key="7">
    <source>
        <dbReference type="EMBL" id="EBA10385.1"/>
    </source>
</evidence>
<dbReference type="GO" id="GO:0033228">
    <property type="term" value="P:cysteine export across plasma membrane"/>
    <property type="evidence" value="ECO:0007669"/>
    <property type="project" value="TreeGrafter"/>
</dbReference>
<keyword evidence="5 6" id="KW-0472">Membrane</keyword>
<evidence type="ECO:0000256" key="6">
    <source>
        <dbReference type="SAM" id="Phobius"/>
    </source>
</evidence>